<dbReference type="InterPro" id="IPR001806">
    <property type="entry name" value="Small_GTPase"/>
</dbReference>
<dbReference type="Pfam" id="PF00071">
    <property type="entry name" value="Ras"/>
    <property type="match status" value="1"/>
</dbReference>
<dbReference type="Proteomes" id="UP000023152">
    <property type="component" value="Unassembled WGS sequence"/>
</dbReference>
<dbReference type="GO" id="GO:0016020">
    <property type="term" value="C:membrane"/>
    <property type="evidence" value="ECO:0007669"/>
    <property type="project" value="InterPro"/>
</dbReference>
<sequence>MTTTIKGQDEFVTMKSEWFREGEGFIIVYSITTEESLVKDAVGFRNEILNEKGTNSVPMFTYAAPDFLVLAGNKCDLSDQREVPTEKGQQMAKQWLVMKKRFFYALCRDCPFYECSAKEKINLEAVFEQCVREIRKSLNHNDNNELTITEKKSCCVVL</sequence>
<protein>
    <submittedName>
        <fullName evidence="3">Uncharacterized protein</fullName>
    </submittedName>
</protein>
<reference evidence="3 4" key="1">
    <citation type="journal article" date="2013" name="Curr. Biol.">
        <title>The Genome of the Foraminiferan Reticulomyxa filosa.</title>
        <authorList>
            <person name="Glockner G."/>
            <person name="Hulsmann N."/>
            <person name="Schleicher M."/>
            <person name="Noegel A.A."/>
            <person name="Eichinger L."/>
            <person name="Gallinger C."/>
            <person name="Pawlowski J."/>
            <person name="Sierra R."/>
            <person name="Euteneuer U."/>
            <person name="Pillet L."/>
            <person name="Moustafa A."/>
            <person name="Platzer M."/>
            <person name="Groth M."/>
            <person name="Szafranski K."/>
            <person name="Schliwa M."/>
        </authorList>
    </citation>
    <scope>NUCLEOTIDE SEQUENCE [LARGE SCALE GENOMIC DNA]</scope>
</reference>
<keyword evidence="1" id="KW-0547">Nucleotide-binding</keyword>
<dbReference type="AlphaFoldDB" id="X6NMM6"/>
<organism evidence="3 4">
    <name type="scientific">Reticulomyxa filosa</name>
    <dbReference type="NCBI Taxonomy" id="46433"/>
    <lineage>
        <taxon>Eukaryota</taxon>
        <taxon>Sar</taxon>
        <taxon>Rhizaria</taxon>
        <taxon>Retaria</taxon>
        <taxon>Foraminifera</taxon>
        <taxon>Monothalamids</taxon>
        <taxon>Reticulomyxidae</taxon>
        <taxon>Reticulomyxa</taxon>
    </lineage>
</organism>
<dbReference type="GO" id="GO:0007165">
    <property type="term" value="P:signal transduction"/>
    <property type="evidence" value="ECO:0007669"/>
    <property type="project" value="InterPro"/>
</dbReference>
<evidence type="ECO:0000313" key="4">
    <source>
        <dbReference type="Proteomes" id="UP000023152"/>
    </source>
</evidence>
<evidence type="ECO:0000313" key="3">
    <source>
        <dbReference type="EMBL" id="ETO27510.1"/>
    </source>
</evidence>
<gene>
    <name evidence="3" type="ORF">RFI_09620</name>
</gene>
<accession>X6NMM6</accession>
<dbReference type="PANTHER" id="PTHR24070">
    <property type="entry name" value="RAS, DI-RAS, AND RHEB FAMILY MEMBERS OF SMALL GTPASE SUPERFAMILY"/>
    <property type="match status" value="1"/>
</dbReference>
<dbReference type="SUPFAM" id="SSF52540">
    <property type="entry name" value="P-loop containing nucleoside triphosphate hydrolases"/>
    <property type="match status" value="1"/>
</dbReference>
<keyword evidence="2" id="KW-0342">GTP-binding</keyword>
<dbReference type="PROSITE" id="PS51419">
    <property type="entry name" value="RAB"/>
    <property type="match status" value="1"/>
</dbReference>
<keyword evidence="4" id="KW-1185">Reference proteome</keyword>
<evidence type="ECO:0000256" key="1">
    <source>
        <dbReference type="ARBA" id="ARBA00022741"/>
    </source>
</evidence>
<dbReference type="EMBL" id="ASPP01007212">
    <property type="protein sequence ID" value="ETO27510.1"/>
    <property type="molecule type" value="Genomic_DNA"/>
</dbReference>
<dbReference type="GO" id="GO:0003924">
    <property type="term" value="F:GTPase activity"/>
    <property type="evidence" value="ECO:0007669"/>
    <property type="project" value="InterPro"/>
</dbReference>
<dbReference type="InterPro" id="IPR020849">
    <property type="entry name" value="Small_GTPase_Ras-type"/>
</dbReference>
<dbReference type="SMART" id="SM00175">
    <property type="entry name" value="RAB"/>
    <property type="match status" value="1"/>
</dbReference>
<dbReference type="SMART" id="SM00173">
    <property type="entry name" value="RAS"/>
    <property type="match status" value="1"/>
</dbReference>
<dbReference type="Gene3D" id="3.40.50.300">
    <property type="entry name" value="P-loop containing nucleotide triphosphate hydrolases"/>
    <property type="match status" value="1"/>
</dbReference>
<name>X6NMM6_RETFI</name>
<dbReference type="PRINTS" id="PR00449">
    <property type="entry name" value="RASTRNSFRMNG"/>
</dbReference>
<evidence type="ECO:0000256" key="2">
    <source>
        <dbReference type="ARBA" id="ARBA00023134"/>
    </source>
</evidence>
<dbReference type="GO" id="GO:0005525">
    <property type="term" value="F:GTP binding"/>
    <property type="evidence" value="ECO:0007669"/>
    <property type="project" value="UniProtKB-KW"/>
</dbReference>
<dbReference type="OrthoDB" id="5976022at2759"/>
<comment type="caution">
    <text evidence="3">The sequence shown here is derived from an EMBL/GenBank/DDBJ whole genome shotgun (WGS) entry which is preliminary data.</text>
</comment>
<dbReference type="InterPro" id="IPR027417">
    <property type="entry name" value="P-loop_NTPase"/>
</dbReference>
<dbReference type="PROSITE" id="PS51421">
    <property type="entry name" value="RAS"/>
    <property type="match status" value="1"/>
</dbReference>
<proteinExistence type="predicted"/>